<keyword evidence="2" id="KW-0813">Transport</keyword>
<dbReference type="Proteomes" id="UP000234840">
    <property type="component" value="Unassembled WGS sequence"/>
</dbReference>
<protein>
    <submittedName>
        <fullName evidence="7">Dicarboxylate/amino acid:cation symporter</fullName>
    </submittedName>
</protein>
<dbReference type="GO" id="GO:0005886">
    <property type="term" value="C:plasma membrane"/>
    <property type="evidence" value="ECO:0007669"/>
    <property type="project" value="TreeGrafter"/>
</dbReference>
<name>A0A2N5PK14_MEDGN</name>
<feature type="transmembrane region" description="Helical" evidence="6">
    <location>
        <begin position="274"/>
        <end position="295"/>
    </location>
</feature>
<dbReference type="EMBL" id="NIHW01000028">
    <property type="protein sequence ID" value="PLT84951.1"/>
    <property type="molecule type" value="Genomic_DNA"/>
</dbReference>
<proteinExistence type="predicted"/>
<dbReference type="PANTHER" id="PTHR42865:SF10">
    <property type="entry name" value="SODIUM:DICARBOXYLATE SYMPORTER FAMILY PROTEIN"/>
    <property type="match status" value="1"/>
</dbReference>
<evidence type="ECO:0000256" key="3">
    <source>
        <dbReference type="ARBA" id="ARBA00022692"/>
    </source>
</evidence>
<sequence length="397" mass="42309">MKKILKSLPFQLLLGVIIGIVLGLISNEAVMNVIVTIKFVLGELINFCVPLIVIGFIAPSITKLGKNASRILGVAVLLAYVSSVLAALGSMAAGYGLIPHLSIVSEVDGLKELPEIVFQLEIPQIMSVMSALAFSILIGLAATWTKAETVIRLLDEFQQIVLMIVSKIVIPILPVFIALTFWSLAYEGTITKQLPVFLKVVLIVMVGHFIWMAVLYAVGGIYSGNNPWKVVKHYGPAYITAVGTMSSAATLAVALKCARKSEPVLRDDMVSFGIPLFANIHLCGSVLTEVFFVMTVSQILYGKLPSVGTMILFCALLGVFAIGAPGVPGGTVMASLGLITGVLGFDATGTALMLTIFALQDSFGTACNVTGDGALTMILTGYARRHNIEQQIETIEF</sequence>
<gene>
    <name evidence="7" type="ORF">CDL20_10970</name>
</gene>
<feature type="transmembrane region" description="Helical" evidence="6">
    <location>
        <begin position="234"/>
        <end position="254"/>
    </location>
</feature>
<feature type="transmembrane region" description="Helical" evidence="6">
    <location>
        <begin position="333"/>
        <end position="359"/>
    </location>
</feature>
<evidence type="ECO:0000313" key="8">
    <source>
        <dbReference type="Proteomes" id="UP000234840"/>
    </source>
</evidence>
<dbReference type="RefSeq" id="WP_101882689.1">
    <property type="nucleotide sequence ID" value="NZ_CAXSWW010000012.1"/>
</dbReference>
<dbReference type="SUPFAM" id="SSF118215">
    <property type="entry name" value="Proton glutamate symport protein"/>
    <property type="match status" value="1"/>
</dbReference>
<evidence type="ECO:0000256" key="5">
    <source>
        <dbReference type="ARBA" id="ARBA00023136"/>
    </source>
</evidence>
<dbReference type="PRINTS" id="PR00173">
    <property type="entry name" value="EDTRNSPORT"/>
</dbReference>
<feature type="transmembrane region" description="Helical" evidence="6">
    <location>
        <begin position="12"/>
        <end position="34"/>
    </location>
</feature>
<keyword evidence="4 6" id="KW-1133">Transmembrane helix</keyword>
<comment type="subcellular location">
    <subcellularLocation>
        <location evidence="1">Membrane</location>
        <topology evidence="1">Multi-pass membrane protein</topology>
    </subcellularLocation>
</comment>
<accession>A0A2N5PK14</accession>
<feature type="transmembrane region" description="Helical" evidence="6">
    <location>
        <begin position="71"/>
        <end position="98"/>
    </location>
</feature>
<feature type="transmembrane region" description="Helical" evidence="6">
    <location>
        <begin position="118"/>
        <end position="140"/>
    </location>
</feature>
<dbReference type="InterPro" id="IPR001991">
    <property type="entry name" value="Na-dicarboxylate_symporter"/>
</dbReference>
<keyword evidence="3 6" id="KW-0812">Transmembrane</keyword>
<dbReference type="InterPro" id="IPR036458">
    <property type="entry name" value="Na:dicarbo_symporter_sf"/>
</dbReference>
<feature type="transmembrane region" description="Helical" evidence="6">
    <location>
        <begin position="307"/>
        <end position="327"/>
    </location>
</feature>
<dbReference type="Gene3D" id="1.10.3860.10">
    <property type="entry name" value="Sodium:dicarboxylate symporter"/>
    <property type="match status" value="1"/>
</dbReference>
<feature type="transmembrane region" description="Helical" evidence="6">
    <location>
        <begin position="40"/>
        <end position="59"/>
    </location>
</feature>
<evidence type="ECO:0000256" key="6">
    <source>
        <dbReference type="SAM" id="Phobius"/>
    </source>
</evidence>
<feature type="transmembrane region" description="Helical" evidence="6">
    <location>
        <begin position="160"/>
        <end position="184"/>
    </location>
</feature>
<dbReference type="PANTHER" id="PTHR42865">
    <property type="entry name" value="PROTON/GLUTAMATE-ASPARTATE SYMPORTER"/>
    <property type="match status" value="1"/>
</dbReference>
<evidence type="ECO:0000256" key="2">
    <source>
        <dbReference type="ARBA" id="ARBA00022448"/>
    </source>
</evidence>
<evidence type="ECO:0000313" key="7">
    <source>
        <dbReference type="EMBL" id="PLT84951.1"/>
    </source>
</evidence>
<organism evidence="7 8">
    <name type="scientific">Mediterraneibacter gnavus</name>
    <name type="common">Ruminococcus gnavus</name>
    <dbReference type="NCBI Taxonomy" id="33038"/>
    <lineage>
        <taxon>Bacteria</taxon>
        <taxon>Bacillati</taxon>
        <taxon>Bacillota</taxon>
        <taxon>Clostridia</taxon>
        <taxon>Lachnospirales</taxon>
        <taxon>Lachnospiraceae</taxon>
        <taxon>Mediterraneibacter</taxon>
    </lineage>
</organism>
<comment type="caution">
    <text evidence="7">The sequence shown here is derived from an EMBL/GenBank/DDBJ whole genome shotgun (WGS) entry which is preliminary data.</text>
</comment>
<reference evidence="7 8" key="1">
    <citation type="journal article" date="2017" name="Genome Med.">
        <title>A novel Ruminococcus gnavus clade enriched in inflammatory bowel disease patients.</title>
        <authorList>
            <person name="Hall A.B."/>
            <person name="Yassour M."/>
            <person name="Sauk J."/>
            <person name="Garner A."/>
            <person name="Jiang X."/>
            <person name="Arthur T."/>
            <person name="Lagoudas G.K."/>
            <person name="Vatanen T."/>
            <person name="Fornelos N."/>
            <person name="Wilson R."/>
            <person name="Bertha M."/>
            <person name="Cohen M."/>
            <person name="Garber J."/>
            <person name="Khalili H."/>
            <person name="Gevers D."/>
            <person name="Ananthakrishnan A.N."/>
            <person name="Kugathasan S."/>
            <person name="Lander E.S."/>
            <person name="Blainey P."/>
            <person name="Vlamakis H."/>
            <person name="Xavier R.J."/>
            <person name="Huttenhower C."/>
        </authorList>
    </citation>
    <scope>NUCLEOTIDE SEQUENCE [LARGE SCALE GENOMIC DNA]</scope>
    <source>
        <strain evidence="7 8">RJX1128</strain>
    </source>
</reference>
<dbReference type="AlphaFoldDB" id="A0A2N5PK14"/>
<keyword evidence="5 6" id="KW-0472">Membrane</keyword>
<evidence type="ECO:0000256" key="1">
    <source>
        <dbReference type="ARBA" id="ARBA00004141"/>
    </source>
</evidence>
<evidence type="ECO:0000256" key="4">
    <source>
        <dbReference type="ARBA" id="ARBA00022989"/>
    </source>
</evidence>
<dbReference type="Pfam" id="PF00375">
    <property type="entry name" value="SDF"/>
    <property type="match status" value="1"/>
</dbReference>
<dbReference type="GO" id="GO:0015293">
    <property type="term" value="F:symporter activity"/>
    <property type="evidence" value="ECO:0007669"/>
    <property type="project" value="InterPro"/>
</dbReference>
<feature type="transmembrane region" description="Helical" evidence="6">
    <location>
        <begin position="196"/>
        <end position="222"/>
    </location>
</feature>